<evidence type="ECO:0000313" key="1">
    <source>
        <dbReference type="EMBL" id="BBM82658.1"/>
    </source>
</evidence>
<name>A0A5S9F1Q0_UABAM</name>
<accession>A0A5S9F1Q0</accession>
<reference evidence="1 2" key="1">
    <citation type="submission" date="2019-08" db="EMBL/GenBank/DDBJ databases">
        <title>Complete genome sequence of Candidatus Uab amorphum.</title>
        <authorList>
            <person name="Shiratori T."/>
            <person name="Suzuki S."/>
            <person name="Kakizawa Y."/>
            <person name="Ishida K."/>
        </authorList>
    </citation>
    <scope>NUCLEOTIDE SEQUENCE [LARGE SCALE GENOMIC DNA]</scope>
    <source>
        <strain evidence="1 2">SRT547</strain>
    </source>
</reference>
<dbReference type="Proteomes" id="UP000326354">
    <property type="component" value="Chromosome"/>
</dbReference>
<protein>
    <submittedName>
        <fullName evidence="1">Uncharacterized protein</fullName>
    </submittedName>
</protein>
<sequence>MRSLLLLWIVFHCTFAQEVYFSEQRKNNDLFWKFEIKNLPHQSGFLYTKIVFAGGEVNSSRQRLLIRNNRTTFIYGPISKKALSGTYELQMLLAYKKIRENYRYSYSQGNPFQKKQQQLNHIDFLEKFIATIREIQDCLGKEDCDTAKCTELLQPIEKELHLLSSSVLAPYFPQSIFHAKKISQLQKQMTFEYHRNKKRGRYKAYRANIQHYLHEIDAKIVPEESFDDNSVKEDLLWCDSIMKTLQRYIDNKNHRHKQIKIMYDYFSLEIQHLQKRENQYKNSPFCQKKIYRHFKKIVLSIQKIVQLHFANLSRKYDVKIKLHNIPTQSAQNITQQYKGAVQKIQIVLEEKHKARELALNKLHARYASMFDAYKKAKVALWKNDQKLPLQKLKKQLQQLPPQLPELRRNMAQMIHFTEKVHELRTQDNAVASVYISQYKLYIQDLEKYFHQKSQ</sequence>
<proteinExistence type="predicted"/>
<keyword evidence="2" id="KW-1185">Reference proteome</keyword>
<dbReference type="RefSeq" id="WP_151966893.1">
    <property type="nucleotide sequence ID" value="NZ_AP019860.1"/>
</dbReference>
<dbReference type="KEGG" id="uam:UABAM_01001"/>
<dbReference type="EMBL" id="AP019860">
    <property type="protein sequence ID" value="BBM82658.1"/>
    <property type="molecule type" value="Genomic_DNA"/>
</dbReference>
<evidence type="ECO:0000313" key="2">
    <source>
        <dbReference type="Proteomes" id="UP000326354"/>
    </source>
</evidence>
<organism evidence="1 2">
    <name type="scientific">Uabimicrobium amorphum</name>
    <dbReference type="NCBI Taxonomy" id="2596890"/>
    <lineage>
        <taxon>Bacteria</taxon>
        <taxon>Pseudomonadati</taxon>
        <taxon>Planctomycetota</taxon>
        <taxon>Candidatus Uabimicrobiia</taxon>
        <taxon>Candidatus Uabimicrobiales</taxon>
        <taxon>Candidatus Uabimicrobiaceae</taxon>
        <taxon>Candidatus Uabimicrobium</taxon>
    </lineage>
</organism>
<gene>
    <name evidence="1" type="ORF">UABAM_01001</name>
</gene>
<dbReference type="AlphaFoldDB" id="A0A5S9F1Q0"/>